<keyword evidence="4" id="KW-1185">Reference proteome</keyword>
<organism evidence="3 4">
    <name type="scientific">Streptomyces flavotricini</name>
    <dbReference type="NCBI Taxonomy" id="66888"/>
    <lineage>
        <taxon>Bacteria</taxon>
        <taxon>Bacillati</taxon>
        <taxon>Actinomycetota</taxon>
        <taxon>Actinomycetes</taxon>
        <taxon>Kitasatosporales</taxon>
        <taxon>Streptomycetaceae</taxon>
        <taxon>Streptomyces</taxon>
    </lineage>
</organism>
<reference evidence="3 4" key="1">
    <citation type="submission" date="2021-08" db="EMBL/GenBank/DDBJ databases">
        <title>Genomic Architecture of Streptomyces flavotricini NGL1 and Streptomyces erythrochromogenes HMS4 With Differential Plant Beneficial attributes and laccase production capabilities.</title>
        <authorList>
            <person name="Salwan R."/>
            <person name="Kaur R."/>
            <person name="Sharma V."/>
        </authorList>
    </citation>
    <scope>NUCLEOTIDE SEQUENCE [LARGE SCALE GENOMIC DNA]</scope>
    <source>
        <strain evidence="3 4">NGL1</strain>
    </source>
</reference>
<gene>
    <name evidence="3" type="ORF">K7B10_21785</name>
</gene>
<evidence type="ECO:0000313" key="4">
    <source>
        <dbReference type="Proteomes" id="UP001520654"/>
    </source>
</evidence>
<evidence type="ECO:0000256" key="1">
    <source>
        <dbReference type="SAM" id="MobiDB-lite"/>
    </source>
</evidence>
<dbReference type="EMBL" id="JAINUL010000001">
    <property type="protein sequence ID" value="MCC0097365.1"/>
    <property type="molecule type" value="Genomic_DNA"/>
</dbReference>
<name>A0ABS8E8N4_9ACTN</name>
<feature type="transmembrane region" description="Helical" evidence="2">
    <location>
        <begin position="24"/>
        <end position="45"/>
    </location>
</feature>
<evidence type="ECO:0008006" key="5">
    <source>
        <dbReference type="Google" id="ProtNLM"/>
    </source>
</evidence>
<proteinExistence type="predicted"/>
<evidence type="ECO:0000256" key="2">
    <source>
        <dbReference type="SAM" id="Phobius"/>
    </source>
</evidence>
<sequence length="263" mass="27907">MTTEPAAPGAGQAPAPRTRGRRTAALIAGGVVVAVLAGGALWGAGRIADADHAAQTRYWSASDAGTRPTAQPEPTVPPNELTGKLLPFSGDFERGPDIDEDGNDFYVSGERALQTLKDARSGLSGEQRAERDKALADLKLKGMAGRSYRQSRESQVAEIQLTQADPQTLVKFSEFSKKLLELTGGDRDAPKIEGFPDAACALETLGKEKVDDKNKIGAMDCVALQGDVLVAFRMYGPKPFSANAGADLFKRQLNHLKSPGESV</sequence>
<dbReference type="Proteomes" id="UP001520654">
    <property type="component" value="Unassembled WGS sequence"/>
</dbReference>
<keyword evidence="2" id="KW-1133">Transmembrane helix</keyword>
<keyword evidence="2" id="KW-0472">Membrane</keyword>
<feature type="region of interest" description="Disordered" evidence="1">
    <location>
        <begin position="59"/>
        <end position="81"/>
    </location>
</feature>
<comment type="caution">
    <text evidence="3">The sequence shown here is derived from an EMBL/GenBank/DDBJ whole genome shotgun (WGS) entry which is preliminary data.</text>
</comment>
<accession>A0ABS8E8N4</accession>
<evidence type="ECO:0000313" key="3">
    <source>
        <dbReference type="EMBL" id="MCC0097365.1"/>
    </source>
</evidence>
<keyword evidence="2" id="KW-0812">Transmembrane</keyword>
<protein>
    <recommendedName>
        <fullName evidence="5">Secreted protein</fullName>
    </recommendedName>
</protein>